<comment type="caution">
    <text evidence="2">The sequence shown here is derived from an EMBL/GenBank/DDBJ whole genome shotgun (WGS) entry which is preliminary data.</text>
</comment>
<dbReference type="InterPro" id="IPR036105">
    <property type="entry name" value="DiNase_FeMo-co_biosyn_sf"/>
</dbReference>
<name>A0A5S4ZPU9_9FIRM</name>
<organism evidence="2 3">
    <name type="scientific">Desulfallas thermosapovorans DSM 6562</name>
    <dbReference type="NCBI Taxonomy" id="1121431"/>
    <lineage>
        <taxon>Bacteria</taxon>
        <taxon>Bacillati</taxon>
        <taxon>Bacillota</taxon>
        <taxon>Clostridia</taxon>
        <taxon>Eubacteriales</taxon>
        <taxon>Desulfallaceae</taxon>
        <taxon>Desulfallas</taxon>
    </lineage>
</organism>
<reference evidence="2 3" key="1">
    <citation type="submission" date="2019-07" db="EMBL/GenBank/DDBJ databases">
        <title>Genomic Encyclopedia of Type Strains, Phase I: the one thousand microbial genomes (KMG-I) project.</title>
        <authorList>
            <person name="Kyrpides N."/>
        </authorList>
    </citation>
    <scope>NUCLEOTIDE SEQUENCE [LARGE SCALE GENOMIC DNA]</scope>
    <source>
        <strain evidence="2 3">DSM 6562</strain>
    </source>
</reference>
<dbReference type="AlphaFoldDB" id="A0A5S4ZPU9"/>
<dbReference type="PANTHER" id="PTHR42983">
    <property type="entry name" value="DINITROGENASE IRON-MOLYBDENUM COFACTOR PROTEIN-RELATED"/>
    <property type="match status" value="1"/>
</dbReference>
<sequence length="121" mass="12928">MKIAIAADQGRVAQHFGKCREYAVFDVVDGRAGNLSYIPNPGHQPGFLPKYLKGLDVDCIIAGGMGQKALNLFAENNIQAIVGISGEVKQVVEDYVNGKLVPGASLCTHPDGRHHNCDGHC</sequence>
<feature type="domain" description="Dinitrogenase iron-molybdenum cofactor biosynthesis" evidence="1">
    <location>
        <begin position="9"/>
        <end position="96"/>
    </location>
</feature>
<gene>
    <name evidence="2" type="ORF">LX24_02160</name>
</gene>
<dbReference type="InterPro" id="IPR003731">
    <property type="entry name" value="Di-Nase_FeMo-co_biosynth"/>
</dbReference>
<dbReference type="CDD" id="cd00851">
    <property type="entry name" value="MTH1175"/>
    <property type="match status" value="1"/>
</dbReference>
<dbReference type="Proteomes" id="UP000323166">
    <property type="component" value="Unassembled WGS sequence"/>
</dbReference>
<dbReference type="EMBL" id="VNHM01000012">
    <property type="protein sequence ID" value="TYO94693.1"/>
    <property type="molecule type" value="Genomic_DNA"/>
</dbReference>
<dbReference type="RefSeq" id="WP_166512153.1">
    <property type="nucleotide sequence ID" value="NZ_VNHM01000012.1"/>
</dbReference>
<evidence type="ECO:0000259" key="1">
    <source>
        <dbReference type="Pfam" id="PF02579"/>
    </source>
</evidence>
<keyword evidence="3" id="KW-1185">Reference proteome</keyword>
<protein>
    <submittedName>
        <fullName evidence="2">Putative Fe-Mo cluster-binding NifX family protein</fullName>
    </submittedName>
</protein>
<evidence type="ECO:0000313" key="2">
    <source>
        <dbReference type="EMBL" id="TYO94693.1"/>
    </source>
</evidence>
<dbReference type="Pfam" id="PF02579">
    <property type="entry name" value="Nitro_FeMo-Co"/>
    <property type="match status" value="1"/>
</dbReference>
<dbReference type="PANTHER" id="PTHR42983:SF1">
    <property type="entry name" value="IRON-MOLYBDENUM PROTEIN"/>
    <property type="match status" value="1"/>
</dbReference>
<dbReference type="InterPro" id="IPR033913">
    <property type="entry name" value="MTH1175_dom"/>
</dbReference>
<dbReference type="SUPFAM" id="SSF53146">
    <property type="entry name" value="Nitrogenase accessory factor-like"/>
    <property type="match status" value="1"/>
</dbReference>
<evidence type="ECO:0000313" key="3">
    <source>
        <dbReference type="Proteomes" id="UP000323166"/>
    </source>
</evidence>
<accession>A0A5S4ZPU9</accession>
<dbReference type="Gene3D" id="3.30.420.130">
    <property type="entry name" value="Dinitrogenase iron-molybdenum cofactor biosynthesis domain"/>
    <property type="match status" value="1"/>
</dbReference>
<proteinExistence type="predicted"/>